<sequence length="364" mass="41476">MNRKILLYLFLLVVGYSGAFGQKTVVAIKGNQFLINGKPTYPGRYWNGNKIEGLLMNSRMVQGIFDDANPETRSGFSYPDTKTWDPDRNTNEFVAAMPLWKSYGLNAFTLNMQGGSPSGYGSSKCLNTGFATDGSLLEPYMQRLDRILKKADELNMVVILGIFYFGQDQYLTDEKAVIKATRELVDWLFNKRYRHVVIEIANETVDNGTYNHEILRPKRIQELIDLVKNTNKRGYRYLVSTSFGGIVVPTPNVVKASDFLLIHGNGASKPEQIQTLIDATKQVDGYRNMPVVNNEDDHYDFDKPTNNFTVSIKNYVSWGYFDFRFPGETDYREGYQTVPVDWGINSKRKKGFFAKVREITGVEN</sequence>
<accession>A0A286GUT1</accession>
<dbReference type="InterPro" id="IPR001547">
    <property type="entry name" value="Glyco_hydro_5"/>
</dbReference>
<organism evidence="5 6">
    <name type="scientific">Spirosoma fluviale</name>
    <dbReference type="NCBI Taxonomy" id="1597977"/>
    <lineage>
        <taxon>Bacteria</taxon>
        <taxon>Pseudomonadati</taxon>
        <taxon>Bacteroidota</taxon>
        <taxon>Cytophagia</taxon>
        <taxon>Cytophagales</taxon>
        <taxon>Cytophagaceae</taxon>
        <taxon>Spirosoma</taxon>
    </lineage>
</organism>
<evidence type="ECO:0000256" key="1">
    <source>
        <dbReference type="ARBA" id="ARBA00022801"/>
    </source>
</evidence>
<dbReference type="SUPFAM" id="SSF51445">
    <property type="entry name" value="(Trans)glycosidases"/>
    <property type="match status" value="1"/>
</dbReference>
<dbReference type="Gene3D" id="3.20.20.80">
    <property type="entry name" value="Glycosidases"/>
    <property type="match status" value="1"/>
</dbReference>
<keyword evidence="2 3" id="KW-0326">Glycosidase</keyword>
<comment type="similarity">
    <text evidence="3">Belongs to the glycosyl hydrolase 5 (cellulase A) family.</text>
</comment>
<evidence type="ECO:0000313" key="5">
    <source>
        <dbReference type="EMBL" id="SOD99288.1"/>
    </source>
</evidence>
<dbReference type="GO" id="GO:0000272">
    <property type="term" value="P:polysaccharide catabolic process"/>
    <property type="evidence" value="ECO:0007669"/>
    <property type="project" value="InterPro"/>
</dbReference>
<dbReference type="EMBL" id="OCNH01000009">
    <property type="protein sequence ID" value="SOD99288.1"/>
    <property type="molecule type" value="Genomic_DNA"/>
</dbReference>
<reference evidence="6" key="1">
    <citation type="submission" date="2017-09" db="EMBL/GenBank/DDBJ databases">
        <authorList>
            <person name="Varghese N."/>
            <person name="Submissions S."/>
        </authorList>
    </citation>
    <scope>NUCLEOTIDE SEQUENCE [LARGE SCALE GENOMIC DNA]</scope>
    <source>
        <strain evidence="6">DSM 29961</strain>
    </source>
</reference>
<dbReference type="GO" id="GO:0004553">
    <property type="term" value="F:hydrolase activity, hydrolyzing O-glycosyl compounds"/>
    <property type="evidence" value="ECO:0007669"/>
    <property type="project" value="InterPro"/>
</dbReference>
<gene>
    <name evidence="5" type="ORF">SAMN06269250_6349</name>
</gene>
<dbReference type="AlphaFoldDB" id="A0A286GUT1"/>
<evidence type="ECO:0000259" key="4">
    <source>
        <dbReference type="Pfam" id="PF00150"/>
    </source>
</evidence>
<dbReference type="OrthoDB" id="7813231at2"/>
<dbReference type="Proteomes" id="UP000219452">
    <property type="component" value="Unassembled WGS sequence"/>
</dbReference>
<dbReference type="InterPro" id="IPR017853">
    <property type="entry name" value="GH"/>
</dbReference>
<feature type="domain" description="Glycoside hydrolase family 5" evidence="4">
    <location>
        <begin position="82"/>
        <end position="238"/>
    </location>
</feature>
<name>A0A286GUT1_9BACT</name>
<protein>
    <submittedName>
        <fullName evidence="5">Cellulase (Glycosyl hydrolase family 5)</fullName>
    </submittedName>
</protein>
<keyword evidence="6" id="KW-1185">Reference proteome</keyword>
<evidence type="ECO:0000256" key="3">
    <source>
        <dbReference type="RuleBase" id="RU361153"/>
    </source>
</evidence>
<dbReference type="Pfam" id="PF00150">
    <property type="entry name" value="Cellulase"/>
    <property type="match status" value="1"/>
</dbReference>
<evidence type="ECO:0000256" key="2">
    <source>
        <dbReference type="ARBA" id="ARBA00023295"/>
    </source>
</evidence>
<evidence type="ECO:0000313" key="6">
    <source>
        <dbReference type="Proteomes" id="UP000219452"/>
    </source>
</evidence>
<proteinExistence type="inferred from homology"/>
<dbReference type="RefSeq" id="WP_097131770.1">
    <property type="nucleotide sequence ID" value="NZ_OCNH01000009.1"/>
</dbReference>
<keyword evidence="1 3" id="KW-0378">Hydrolase</keyword>